<dbReference type="RefSeq" id="WP_073390826.1">
    <property type="nucleotide sequence ID" value="NZ_FQVU01000003.1"/>
</dbReference>
<name>A0A1M5MH15_9ACTN</name>
<dbReference type="EMBL" id="FQVU01000003">
    <property type="protein sequence ID" value="SHG76507.1"/>
    <property type="molecule type" value="Genomic_DNA"/>
</dbReference>
<accession>A0A1M5MH15</accession>
<dbReference type="STRING" id="1206085.SAMN05443575_2724"/>
<dbReference type="InterPro" id="IPR023393">
    <property type="entry name" value="START-like_dom_sf"/>
</dbReference>
<protein>
    <submittedName>
        <fullName evidence="1">Polyketide cyclase / dehydrase and lipid transport</fullName>
    </submittedName>
</protein>
<dbReference type="Gene3D" id="3.30.530.20">
    <property type="match status" value="1"/>
</dbReference>
<dbReference type="AlphaFoldDB" id="A0A1M5MH15"/>
<dbReference type="Pfam" id="PF10604">
    <property type="entry name" value="Polyketide_cyc2"/>
    <property type="match status" value="1"/>
</dbReference>
<proteinExistence type="predicted"/>
<dbReference type="Proteomes" id="UP000186132">
    <property type="component" value="Unassembled WGS sequence"/>
</dbReference>
<keyword evidence="2" id="KW-1185">Reference proteome</keyword>
<dbReference type="OrthoDB" id="4823586at2"/>
<gene>
    <name evidence="1" type="ORF">SAMN05443575_2724</name>
</gene>
<reference evidence="1 2" key="1">
    <citation type="submission" date="2016-11" db="EMBL/GenBank/DDBJ databases">
        <authorList>
            <person name="Jaros S."/>
            <person name="Januszkiewicz K."/>
            <person name="Wedrychowicz H."/>
        </authorList>
    </citation>
    <scope>NUCLEOTIDE SEQUENCE [LARGE SCALE GENOMIC DNA]</scope>
    <source>
        <strain evidence="1 2">DSM 45627</strain>
    </source>
</reference>
<dbReference type="SUPFAM" id="SSF55961">
    <property type="entry name" value="Bet v1-like"/>
    <property type="match status" value="1"/>
</dbReference>
<organism evidence="1 2">
    <name type="scientific">Jatrophihabitans endophyticus</name>
    <dbReference type="NCBI Taxonomy" id="1206085"/>
    <lineage>
        <taxon>Bacteria</taxon>
        <taxon>Bacillati</taxon>
        <taxon>Actinomycetota</taxon>
        <taxon>Actinomycetes</taxon>
        <taxon>Jatrophihabitantales</taxon>
        <taxon>Jatrophihabitantaceae</taxon>
        <taxon>Jatrophihabitans</taxon>
    </lineage>
</organism>
<sequence>MRTFVLTQDSPHAPAEAWRRITDWPAHGRWVPLTTIAVTTPAPDGEGVGTVFTARTAVGPLGFDDPMEVVAWRPPSGTTPGRCRLEKRGRVMLGWAEITVEPHRDGSRTTWTEAARPRGLPRVADRLAAVTGRLLFGRVLRRLLAA</sequence>
<evidence type="ECO:0000313" key="1">
    <source>
        <dbReference type="EMBL" id="SHG76507.1"/>
    </source>
</evidence>
<dbReference type="InterPro" id="IPR019587">
    <property type="entry name" value="Polyketide_cyclase/dehydratase"/>
</dbReference>
<evidence type="ECO:0000313" key="2">
    <source>
        <dbReference type="Proteomes" id="UP000186132"/>
    </source>
</evidence>